<proteinExistence type="predicted"/>
<feature type="compositionally biased region" description="Low complexity" evidence="1">
    <location>
        <begin position="68"/>
        <end position="100"/>
    </location>
</feature>
<reference evidence="2" key="1">
    <citation type="submission" date="2018-04" db="EMBL/GenBank/DDBJ databases">
        <title>Transcriptome of Schizaphis graminum biotype I.</title>
        <authorList>
            <person name="Scully E.D."/>
            <person name="Geib S.M."/>
            <person name="Palmer N.A."/>
            <person name="Koch K."/>
            <person name="Bradshaw J."/>
            <person name="Heng-Moss T."/>
            <person name="Sarath G."/>
        </authorList>
    </citation>
    <scope>NUCLEOTIDE SEQUENCE</scope>
</reference>
<name>A0A2S2PLR9_SCHGA</name>
<dbReference type="AlphaFoldDB" id="A0A2S2PLR9"/>
<organism evidence="2">
    <name type="scientific">Schizaphis graminum</name>
    <name type="common">Green bug aphid</name>
    <dbReference type="NCBI Taxonomy" id="13262"/>
    <lineage>
        <taxon>Eukaryota</taxon>
        <taxon>Metazoa</taxon>
        <taxon>Ecdysozoa</taxon>
        <taxon>Arthropoda</taxon>
        <taxon>Hexapoda</taxon>
        <taxon>Insecta</taxon>
        <taxon>Pterygota</taxon>
        <taxon>Neoptera</taxon>
        <taxon>Paraneoptera</taxon>
        <taxon>Hemiptera</taxon>
        <taxon>Sternorrhyncha</taxon>
        <taxon>Aphidomorpha</taxon>
        <taxon>Aphidoidea</taxon>
        <taxon>Aphididae</taxon>
        <taxon>Aphidini</taxon>
        <taxon>Schizaphis</taxon>
    </lineage>
</organism>
<protein>
    <submittedName>
        <fullName evidence="2">MAU2 chromatid cohesion factor</fullName>
    </submittedName>
</protein>
<gene>
    <name evidence="2" type="primary">mau2_1</name>
    <name evidence="2" type="ORF">g.33266</name>
</gene>
<dbReference type="EMBL" id="GGMR01017781">
    <property type="protein sequence ID" value="MBY30400.1"/>
    <property type="molecule type" value="Transcribed_RNA"/>
</dbReference>
<feature type="region of interest" description="Disordered" evidence="1">
    <location>
        <begin position="68"/>
        <end position="112"/>
    </location>
</feature>
<evidence type="ECO:0000256" key="1">
    <source>
        <dbReference type="SAM" id="MobiDB-lite"/>
    </source>
</evidence>
<sequence>MCLDLYRMCNDPVRENEALQMHSNFSQTLLKDHFQSSEMPEHALISWTDGQFPIQLKPFVSPPQQHQLHLQQQQQLHMQQQMHLQQQSLHMQQQHMQLQSKQPNPAALGLPS</sequence>
<evidence type="ECO:0000313" key="2">
    <source>
        <dbReference type="EMBL" id="MBY30400.1"/>
    </source>
</evidence>
<accession>A0A2S2PLR9</accession>